<protein>
    <recommendedName>
        <fullName evidence="3">Leucine-rich repeat domain-containing protein</fullName>
    </recommendedName>
</protein>
<evidence type="ECO:0008006" key="3">
    <source>
        <dbReference type="Google" id="ProtNLM"/>
    </source>
</evidence>
<accession>A0ABY2LAQ3</accession>
<organism evidence="1 2">
    <name type="scientific">Leptospira bouyouniensis</name>
    <dbReference type="NCBI Taxonomy" id="2484911"/>
    <lineage>
        <taxon>Bacteria</taxon>
        <taxon>Pseudomonadati</taxon>
        <taxon>Spirochaetota</taxon>
        <taxon>Spirochaetia</taxon>
        <taxon>Leptospirales</taxon>
        <taxon>Leptospiraceae</taxon>
        <taxon>Leptospira</taxon>
    </lineage>
</organism>
<dbReference type="RefSeq" id="WP_135752903.1">
    <property type="nucleotide sequence ID" value="NZ_RQFD01000002.1"/>
</dbReference>
<sequence length="247" mass="28623">MRKVQIFLISLILTCHGNQNKSTIKNNLEVDFKSRNILLLKASPKDNIVEIKLYKDSEVKNLRIKDFCNNYKIKGIVFESQNLEKFFLQDLTNCNFNFFESLKIYSQAIDTIDACNLFSNSKSTRKHLSLINVSFSPKIVNCFSSSLSINEFAIDNPKDLSGEQFCELVPSMKGITFFRGSELPFNKKHLQCILDLPNLTYLALQQWKGASTKDFHDLVDQYEKKYNRKLQADVDDPRGYEFNSNKR</sequence>
<dbReference type="Proteomes" id="UP000297617">
    <property type="component" value="Unassembled WGS sequence"/>
</dbReference>
<dbReference type="EMBL" id="RQFD01000002">
    <property type="protein sequence ID" value="TGK54179.1"/>
    <property type="molecule type" value="Genomic_DNA"/>
</dbReference>
<reference evidence="2" key="1">
    <citation type="journal article" date="2019" name="PLoS Negl. Trop. Dis.">
        <title>Revisiting the worldwide diversity of Leptospira species in the environment.</title>
        <authorList>
            <person name="Vincent A.T."/>
            <person name="Schiettekatte O."/>
            <person name="Bourhy P."/>
            <person name="Veyrier F.J."/>
            <person name="Picardeau M."/>
        </authorList>
    </citation>
    <scope>NUCLEOTIDE SEQUENCE [LARGE SCALE GENOMIC DNA]</scope>
    <source>
        <strain evidence="2">201800295</strain>
    </source>
</reference>
<comment type="caution">
    <text evidence="1">The sequence shown here is derived from an EMBL/GenBank/DDBJ whole genome shotgun (WGS) entry which is preliminary data.</text>
</comment>
<proteinExistence type="predicted"/>
<keyword evidence="2" id="KW-1185">Reference proteome</keyword>
<gene>
    <name evidence="1" type="ORF">EHQ10_00435</name>
</gene>
<evidence type="ECO:0000313" key="1">
    <source>
        <dbReference type="EMBL" id="TGK54179.1"/>
    </source>
</evidence>
<name>A0ABY2LAQ3_9LEPT</name>
<evidence type="ECO:0000313" key="2">
    <source>
        <dbReference type="Proteomes" id="UP000297617"/>
    </source>
</evidence>